<name>A0A9D4YZ08_CHLVU</name>
<organism evidence="3 4">
    <name type="scientific">Chlorella vulgaris</name>
    <name type="common">Green alga</name>
    <dbReference type="NCBI Taxonomy" id="3077"/>
    <lineage>
        <taxon>Eukaryota</taxon>
        <taxon>Viridiplantae</taxon>
        <taxon>Chlorophyta</taxon>
        <taxon>core chlorophytes</taxon>
        <taxon>Trebouxiophyceae</taxon>
        <taxon>Chlorellales</taxon>
        <taxon>Chlorellaceae</taxon>
        <taxon>Chlorella clade</taxon>
        <taxon>Chlorella</taxon>
    </lineage>
</organism>
<reference evidence="3" key="2">
    <citation type="submission" date="2020-11" db="EMBL/GenBank/DDBJ databases">
        <authorList>
            <person name="Cecchin M."/>
            <person name="Marcolungo L."/>
            <person name="Rossato M."/>
            <person name="Girolomoni L."/>
            <person name="Cosentino E."/>
            <person name="Cuine S."/>
            <person name="Li-Beisson Y."/>
            <person name="Delledonne M."/>
            <person name="Ballottari M."/>
        </authorList>
    </citation>
    <scope>NUCLEOTIDE SEQUENCE</scope>
    <source>
        <strain evidence="3">211/11P</strain>
        <tissue evidence="3">Whole cell</tissue>
    </source>
</reference>
<proteinExistence type="predicted"/>
<feature type="compositionally biased region" description="Polar residues" evidence="2">
    <location>
        <begin position="65"/>
        <end position="80"/>
    </location>
</feature>
<dbReference type="PANTHER" id="PTHR37219:SF1">
    <property type="entry name" value="PROTEIN PALE CRESS, CHLOROPLASTIC"/>
    <property type="match status" value="1"/>
</dbReference>
<dbReference type="GO" id="GO:0009658">
    <property type="term" value="P:chloroplast organization"/>
    <property type="evidence" value="ECO:0007669"/>
    <property type="project" value="InterPro"/>
</dbReference>
<dbReference type="AlphaFoldDB" id="A0A9D4YZ08"/>
<comment type="caution">
    <text evidence="3">The sequence shown here is derived from an EMBL/GenBank/DDBJ whole genome shotgun (WGS) entry which is preliminary data.</text>
</comment>
<gene>
    <name evidence="3" type="ORF">D9Q98_010450</name>
</gene>
<dbReference type="OrthoDB" id="511568at2759"/>
<dbReference type="PANTHER" id="PTHR37219">
    <property type="entry name" value="PROTEIN PALE CRESS, CHLOROPLASTIC"/>
    <property type="match status" value="1"/>
</dbReference>
<dbReference type="Proteomes" id="UP001055712">
    <property type="component" value="Unassembled WGS sequence"/>
</dbReference>
<evidence type="ECO:0000256" key="1">
    <source>
        <dbReference type="SAM" id="Coils"/>
    </source>
</evidence>
<protein>
    <submittedName>
        <fullName evidence="3">Uncharacterized protein</fullName>
    </submittedName>
</protein>
<evidence type="ECO:0000256" key="2">
    <source>
        <dbReference type="SAM" id="MobiDB-lite"/>
    </source>
</evidence>
<dbReference type="GO" id="GO:0009507">
    <property type="term" value="C:chloroplast"/>
    <property type="evidence" value="ECO:0007669"/>
    <property type="project" value="GOC"/>
</dbReference>
<keyword evidence="1" id="KW-0175">Coiled coil</keyword>
<sequence length="339" mass="37021">MQGKTQRTPDQDPFQKDAQRTQLRRQVPPLLEEPDASEHAGLQPTLQDDAGMQPPKQGQIPQHGEAQQTGIPASDAQQGARTVVDADYIISEGQETPGRRMREEPTGSTRQSEALLAILQSGELIEEVIAKHRQDIDATTLQLLARRMEAAKQVEKQPEVLEGLQLLYRRLKAEVERQEAAPELRLLDELMFILDPLEGGPESFQAAMEERQRRATAHLRSAFTGGVPGGLAGSADVLSLAAQLSGSGGSQLADQLVQDPVSPTAFVDTATELLQRAQEQQSQLEAYLSALTLQDGTVAESQEMPYSVTEAQQLLENRQAAAALVQDCLQLARTVIQQL</sequence>
<accession>A0A9D4YZ08</accession>
<dbReference type="GO" id="GO:0048366">
    <property type="term" value="P:leaf development"/>
    <property type="evidence" value="ECO:0007669"/>
    <property type="project" value="InterPro"/>
</dbReference>
<evidence type="ECO:0000313" key="3">
    <source>
        <dbReference type="EMBL" id="KAI3432867.1"/>
    </source>
</evidence>
<dbReference type="InterPro" id="IPR034563">
    <property type="entry name" value="PALE_CRESS"/>
</dbReference>
<feature type="region of interest" description="Disordered" evidence="2">
    <location>
        <begin position="1"/>
        <end position="110"/>
    </location>
</feature>
<feature type="compositionally biased region" description="Basic and acidic residues" evidence="2">
    <location>
        <begin position="7"/>
        <end position="19"/>
    </location>
</feature>
<dbReference type="EMBL" id="SIDB01000005">
    <property type="protein sequence ID" value="KAI3432867.1"/>
    <property type="molecule type" value="Genomic_DNA"/>
</dbReference>
<reference evidence="3" key="1">
    <citation type="journal article" date="2019" name="Plant J.">
        <title>Chlorella vulgaris genome assembly and annotation reveals the molecular basis for metabolic acclimation to high light conditions.</title>
        <authorList>
            <person name="Cecchin M."/>
            <person name="Marcolungo L."/>
            <person name="Rossato M."/>
            <person name="Girolomoni L."/>
            <person name="Cosentino E."/>
            <person name="Cuine S."/>
            <person name="Li-Beisson Y."/>
            <person name="Delledonne M."/>
            <person name="Ballottari M."/>
        </authorList>
    </citation>
    <scope>NUCLEOTIDE SEQUENCE</scope>
    <source>
        <strain evidence="3">211/11P</strain>
    </source>
</reference>
<evidence type="ECO:0000313" key="4">
    <source>
        <dbReference type="Proteomes" id="UP001055712"/>
    </source>
</evidence>
<keyword evidence="4" id="KW-1185">Reference proteome</keyword>
<dbReference type="GO" id="GO:0010239">
    <property type="term" value="P:chloroplast mRNA processing"/>
    <property type="evidence" value="ECO:0007669"/>
    <property type="project" value="InterPro"/>
</dbReference>
<feature type="coiled-coil region" evidence="1">
    <location>
        <begin position="267"/>
        <end position="294"/>
    </location>
</feature>